<organism evidence="1 2">
    <name type="scientific">Nonlabens marinus S1-08</name>
    <dbReference type="NCBI Taxonomy" id="1454201"/>
    <lineage>
        <taxon>Bacteria</taxon>
        <taxon>Pseudomonadati</taxon>
        <taxon>Bacteroidota</taxon>
        <taxon>Flavobacteriia</taxon>
        <taxon>Flavobacteriales</taxon>
        <taxon>Flavobacteriaceae</taxon>
        <taxon>Nonlabens</taxon>
    </lineage>
</organism>
<gene>
    <name evidence="1" type="ORF">NMS_0325</name>
</gene>
<dbReference type="Proteomes" id="UP000031760">
    <property type="component" value="Chromosome"/>
</dbReference>
<proteinExistence type="predicted"/>
<dbReference type="HOGENOM" id="CLU_3273537_0_0_10"/>
<dbReference type="AlphaFoldDB" id="W8VNA6"/>
<sequence>MVRQYLSLFRFRESENNKNFPHYEFFKDTMQCAMIDHRHCS</sequence>
<evidence type="ECO:0000313" key="1">
    <source>
        <dbReference type="EMBL" id="BAO54334.1"/>
    </source>
</evidence>
<evidence type="ECO:0000313" key="2">
    <source>
        <dbReference type="Proteomes" id="UP000031760"/>
    </source>
</evidence>
<protein>
    <submittedName>
        <fullName evidence="1">Uncharacterized protein</fullName>
    </submittedName>
</protein>
<keyword evidence="2" id="KW-1185">Reference proteome</keyword>
<dbReference type="STRING" id="1454201.NMS_0325"/>
<name>W8VNA6_9FLAO</name>
<dbReference type="EMBL" id="AP014548">
    <property type="protein sequence ID" value="BAO54334.1"/>
    <property type="molecule type" value="Genomic_DNA"/>
</dbReference>
<reference evidence="1 2" key="1">
    <citation type="journal article" date="2014" name="Proc. Natl. Acad. Sci. U.S.A.">
        <title>Functional characterization of flavobacteria rhodopsins reveals a unique class of light-driven chloride pump in bacteria.</title>
        <authorList>
            <person name="Yoshizawa S."/>
            <person name="Kumagai Y."/>
            <person name="Kim H."/>
            <person name="Ogura Y."/>
            <person name="Hayashi T."/>
            <person name="Iwasaki W."/>
            <person name="DeLong E.F."/>
            <person name="Kogure K."/>
        </authorList>
    </citation>
    <scope>NUCLEOTIDE SEQUENCE [LARGE SCALE GENOMIC DNA]</scope>
    <source>
        <strain evidence="1 2">S1-08</strain>
    </source>
</reference>
<dbReference type="KEGG" id="nmf:NMS_0325"/>
<accession>W8VNA6</accession>